<evidence type="ECO:0000256" key="2">
    <source>
        <dbReference type="ARBA" id="ARBA00009063"/>
    </source>
</evidence>
<dbReference type="PANTHER" id="PTHR19957">
    <property type="entry name" value="SYNTAXIN"/>
    <property type="match status" value="1"/>
</dbReference>
<dbReference type="SUPFAM" id="SSF47661">
    <property type="entry name" value="t-snare proteins"/>
    <property type="match status" value="1"/>
</dbReference>
<feature type="compositionally biased region" description="Low complexity" evidence="7">
    <location>
        <begin position="60"/>
        <end position="73"/>
    </location>
</feature>
<proteinExistence type="inferred from homology"/>
<dbReference type="InterPro" id="IPR010989">
    <property type="entry name" value="SNARE"/>
</dbReference>
<comment type="similarity">
    <text evidence="2">Belongs to the syntaxin family.</text>
</comment>
<comment type="caution">
    <text evidence="10">The sequence shown here is derived from an EMBL/GenBank/DDBJ whole genome shotgun (WGS) entry which is preliminary data.</text>
</comment>
<dbReference type="GO" id="GO:0005886">
    <property type="term" value="C:plasma membrane"/>
    <property type="evidence" value="ECO:0007669"/>
    <property type="project" value="TreeGrafter"/>
</dbReference>
<dbReference type="InterPro" id="IPR006011">
    <property type="entry name" value="Syntaxin_N"/>
</dbReference>
<keyword evidence="11" id="KW-1185">Reference proteome</keyword>
<dbReference type="PANTHER" id="PTHR19957:SF307">
    <property type="entry name" value="PROTEIN SSO1-RELATED"/>
    <property type="match status" value="1"/>
</dbReference>
<keyword evidence="6 8" id="KW-0472">Membrane</keyword>
<evidence type="ECO:0000256" key="5">
    <source>
        <dbReference type="ARBA" id="ARBA00023054"/>
    </source>
</evidence>
<keyword evidence="5" id="KW-0175">Coiled coil</keyword>
<evidence type="ECO:0000256" key="6">
    <source>
        <dbReference type="ARBA" id="ARBA00023136"/>
    </source>
</evidence>
<dbReference type="GO" id="GO:0031201">
    <property type="term" value="C:SNARE complex"/>
    <property type="evidence" value="ECO:0007669"/>
    <property type="project" value="TreeGrafter"/>
</dbReference>
<keyword evidence="3 8" id="KW-0812">Transmembrane</keyword>
<feature type="transmembrane region" description="Helical" evidence="8">
    <location>
        <begin position="345"/>
        <end position="368"/>
    </location>
</feature>
<evidence type="ECO:0000259" key="9">
    <source>
        <dbReference type="PROSITE" id="PS50192"/>
    </source>
</evidence>
<comment type="subcellular location">
    <subcellularLocation>
        <location evidence="1">Membrane</location>
        <topology evidence="1">Single-pass type IV membrane protein</topology>
    </subcellularLocation>
</comment>
<dbReference type="Pfam" id="PF05739">
    <property type="entry name" value="SNARE"/>
    <property type="match status" value="1"/>
</dbReference>
<feature type="compositionally biased region" description="Polar residues" evidence="7">
    <location>
        <begin position="48"/>
        <end position="59"/>
    </location>
</feature>
<dbReference type="GO" id="GO:0005484">
    <property type="term" value="F:SNAP receptor activity"/>
    <property type="evidence" value="ECO:0007669"/>
    <property type="project" value="TreeGrafter"/>
</dbReference>
<dbReference type="AlphaFoldDB" id="A0A9P4X0W1"/>
<feature type="domain" description="T-SNARE coiled-coil homology" evidence="9">
    <location>
        <begin position="271"/>
        <end position="333"/>
    </location>
</feature>
<dbReference type="GO" id="GO:0000149">
    <property type="term" value="F:SNARE binding"/>
    <property type="evidence" value="ECO:0007669"/>
    <property type="project" value="TreeGrafter"/>
</dbReference>
<evidence type="ECO:0000313" key="10">
    <source>
        <dbReference type="EMBL" id="KAF3046904.1"/>
    </source>
</evidence>
<gene>
    <name evidence="10" type="ORF">E8E12_006593</name>
</gene>
<dbReference type="GO" id="GO:0006886">
    <property type="term" value="P:intracellular protein transport"/>
    <property type="evidence" value="ECO:0007669"/>
    <property type="project" value="TreeGrafter"/>
</dbReference>
<feature type="compositionally biased region" description="Polar residues" evidence="7">
    <location>
        <begin position="1"/>
        <end position="10"/>
    </location>
</feature>
<dbReference type="PROSITE" id="PS50192">
    <property type="entry name" value="T_SNARE"/>
    <property type="match status" value="1"/>
</dbReference>
<evidence type="ECO:0000256" key="4">
    <source>
        <dbReference type="ARBA" id="ARBA00022989"/>
    </source>
</evidence>
<dbReference type="Gene3D" id="1.20.58.70">
    <property type="match status" value="1"/>
</dbReference>
<evidence type="ECO:0000256" key="3">
    <source>
        <dbReference type="ARBA" id="ARBA00022692"/>
    </source>
</evidence>
<dbReference type="GO" id="GO:0006887">
    <property type="term" value="P:exocytosis"/>
    <property type="evidence" value="ECO:0007669"/>
    <property type="project" value="TreeGrafter"/>
</dbReference>
<sequence length="372" mass="41489">MSGNNYQQYGGNPYGQAEAGYGGTSNPYGSTGYGSSNPYGGGYDEQSARPNQLTQADSNYSQPSQYSAPAPSQTVPHTDAPLPYGNTAQQHYGNNAQAGQQPYGLEQPGTKPLSQQDFLQRIDGTKTRIGQLTQDIGAISSIHQRMLSSPDNRSSAELESIVSQTQIRNTQIKDEIKFLERDAARDPNNAFKKTQVESLKRTFKTQLEDFQREEADYSKRYREAIARQYRVINPEATEAEVQEAANADWGDEGIFTQALKSNRSGQASSVLGAVRARHNDIQRIEKTMVELATLFQQLNEQVVYQEEQTVQVENQTIQVNEDAKHANTQLDQGIKSARRARKLKWWTLFVVVLIIAIIALVLGLYFGLRKNN</sequence>
<dbReference type="OrthoDB" id="10255013at2759"/>
<dbReference type="Proteomes" id="UP000758155">
    <property type="component" value="Unassembled WGS sequence"/>
</dbReference>
<feature type="compositionally biased region" description="Polar residues" evidence="7">
    <location>
        <begin position="86"/>
        <end position="100"/>
    </location>
</feature>
<dbReference type="CDD" id="cd15849">
    <property type="entry name" value="SNARE_Sso1"/>
    <property type="match status" value="1"/>
</dbReference>
<evidence type="ECO:0000256" key="7">
    <source>
        <dbReference type="SAM" id="MobiDB-lite"/>
    </source>
</evidence>
<dbReference type="FunFam" id="1.20.58.70:FF:000008">
    <property type="entry name" value="Syntaxin family protein"/>
    <property type="match status" value="1"/>
</dbReference>
<dbReference type="SMART" id="SM00503">
    <property type="entry name" value="SynN"/>
    <property type="match status" value="1"/>
</dbReference>
<evidence type="ECO:0000256" key="8">
    <source>
        <dbReference type="SAM" id="Phobius"/>
    </source>
</evidence>
<dbReference type="GO" id="GO:0012505">
    <property type="term" value="C:endomembrane system"/>
    <property type="evidence" value="ECO:0007669"/>
    <property type="project" value="TreeGrafter"/>
</dbReference>
<evidence type="ECO:0000256" key="1">
    <source>
        <dbReference type="ARBA" id="ARBA00004211"/>
    </source>
</evidence>
<dbReference type="InterPro" id="IPR000727">
    <property type="entry name" value="T_SNARE_dom"/>
</dbReference>
<organism evidence="10 11">
    <name type="scientific">Didymella heteroderae</name>
    <dbReference type="NCBI Taxonomy" id="1769908"/>
    <lineage>
        <taxon>Eukaryota</taxon>
        <taxon>Fungi</taxon>
        <taxon>Dikarya</taxon>
        <taxon>Ascomycota</taxon>
        <taxon>Pezizomycotina</taxon>
        <taxon>Dothideomycetes</taxon>
        <taxon>Pleosporomycetidae</taxon>
        <taxon>Pleosporales</taxon>
        <taxon>Pleosporineae</taxon>
        <taxon>Didymellaceae</taxon>
        <taxon>Didymella</taxon>
    </lineage>
</organism>
<dbReference type="GO" id="GO:0006906">
    <property type="term" value="P:vesicle fusion"/>
    <property type="evidence" value="ECO:0007669"/>
    <property type="project" value="TreeGrafter"/>
</dbReference>
<evidence type="ECO:0000313" key="11">
    <source>
        <dbReference type="Proteomes" id="UP000758155"/>
    </source>
</evidence>
<dbReference type="EMBL" id="SWKV01000003">
    <property type="protein sequence ID" value="KAF3046904.1"/>
    <property type="molecule type" value="Genomic_DNA"/>
</dbReference>
<dbReference type="Pfam" id="PF00804">
    <property type="entry name" value="Syntaxin"/>
    <property type="match status" value="1"/>
</dbReference>
<reference evidence="10" key="1">
    <citation type="submission" date="2019-04" db="EMBL/GenBank/DDBJ databases">
        <title>Sequencing of skin fungus with MAO and IRED activity.</title>
        <authorList>
            <person name="Marsaioli A.J."/>
            <person name="Bonatto J.M.C."/>
            <person name="Reis Junior O."/>
        </authorList>
    </citation>
    <scope>NUCLEOTIDE SEQUENCE</scope>
    <source>
        <strain evidence="10">28M1</strain>
    </source>
</reference>
<feature type="region of interest" description="Disordered" evidence="7">
    <location>
        <begin position="1"/>
        <end position="111"/>
    </location>
</feature>
<feature type="compositionally biased region" description="Low complexity" evidence="7">
    <location>
        <begin position="24"/>
        <end position="38"/>
    </location>
</feature>
<dbReference type="GO" id="GO:0048278">
    <property type="term" value="P:vesicle docking"/>
    <property type="evidence" value="ECO:0007669"/>
    <property type="project" value="TreeGrafter"/>
</dbReference>
<name>A0A9P4X0W1_9PLEO</name>
<dbReference type="InterPro" id="IPR045242">
    <property type="entry name" value="Syntaxin"/>
</dbReference>
<keyword evidence="4 8" id="KW-1133">Transmembrane helix</keyword>
<protein>
    <recommendedName>
        <fullName evidence="9">t-SNARE coiled-coil homology domain-containing protein</fullName>
    </recommendedName>
</protein>
<accession>A0A9P4X0W1</accession>